<organism evidence="2 3">
    <name type="scientific">Mycena belliarum</name>
    <dbReference type="NCBI Taxonomy" id="1033014"/>
    <lineage>
        <taxon>Eukaryota</taxon>
        <taxon>Fungi</taxon>
        <taxon>Dikarya</taxon>
        <taxon>Basidiomycota</taxon>
        <taxon>Agaricomycotina</taxon>
        <taxon>Agaricomycetes</taxon>
        <taxon>Agaricomycetidae</taxon>
        <taxon>Agaricales</taxon>
        <taxon>Marasmiineae</taxon>
        <taxon>Mycenaceae</taxon>
        <taxon>Mycena</taxon>
    </lineage>
</organism>
<dbReference type="AlphaFoldDB" id="A0AAD6TSP8"/>
<gene>
    <name evidence="2" type="ORF">B0H15DRAFT_869229</name>
</gene>
<proteinExistence type="predicted"/>
<feature type="compositionally biased region" description="Basic and acidic residues" evidence="1">
    <location>
        <begin position="146"/>
        <end position="155"/>
    </location>
</feature>
<evidence type="ECO:0000313" key="2">
    <source>
        <dbReference type="EMBL" id="KAJ7073342.1"/>
    </source>
</evidence>
<dbReference type="Proteomes" id="UP001222325">
    <property type="component" value="Unassembled WGS sequence"/>
</dbReference>
<feature type="region of interest" description="Disordered" evidence="1">
    <location>
        <begin position="139"/>
        <end position="162"/>
    </location>
</feature>
<keyword evidence="3" id="KW-1185">Reference proteome</keyword>
<sequence length="162" mass="17348">DAPLLCVFIPLVPYQHLSTLARRQREISTSVSMGGRVTAARCIPCLTSRRLDLPRVGRLIPICTRGDAVDRSNGEACEPGPVYKHADAEARAWDAEAQLRDVEPDSDAACADDDEEQALSAHTIDGLRATTYADFAAANGCGAGEGDGRGGDGVRRRGRRSR</sequence>
<accession>A0AAD6TSP8</accession>
<evidence type="ECO:0000256" key="1">
    <source>
        <dbReference type="SAM" id="MobiDB-lite"/>
    </source>
</evidence>
<dbReference type="EMBL" id="JARJCN010000116">
    <property type="protein sequence ID" value="KAJ7073342.1"/>
    <property type="molecule type" value="Genomic_DNA"/>
</dbReference>
<evidence type="ECO:0000313" key="3">
    <source>
        <dbReference type="Proteomes" id="UP001222325"/>
    </source>
</evidence>
<feature type="non-terminal residue" evidence="2">
    <location>
        <position position="162"/>
    </location>
</feature>
<reference evidence="2" key="1">
    <citation type="submission" date="2023-03" db="EMBL/GenBank/DDBJ databases">
        <title>Massive genome expansion in bonnet fungi (Mycena s.s.) driven by repeated elements and novel gene families across ecological guilds.</title>
        <authorList>
            <consortium name="Lawrence Berkeley National Laboratory"/>
            <person name="Harder C.B."/>
            <person name="Miyauchi S."/>
            <person name="Viragh M."/>
            <person name="Kuo A."/>
            <person name="Thoen E."/>
            <person name="Andreopoulos B."/>
            <person name="Lu D."/>
            <person name="Skrede I."/>
            <person name="Drula E."/>
            <person name="Henrissat B."/>
            <person name="Morin E."/>
            <person name="Kohler A."/>
            <person name="Barry K."/>
            <person name="LaButti K."/>
            <person name="Morin E."/>
            <person name="Salamov A."/>
            <person name="Lipzen A."/>
            <person name="Mereny Z."/>
            <person name="Hegedus B."/>
            <person name="Baldrian P."/>
            <person name="Stursova M."/>
            <person name="Weitz H."/>
            <person name="Taylor A."/>
            <person name="Grigoriev I.V."/>
            <person name="Nagy L.G."/>
            <person name="Martin F."/>
            <person name="Kauserud H."/>
        </authorList>
    </citation>
    <scope>NUCLEOTIDE SEQUENCE</scope>
    <source>
        <strain evidence="2">CBHHK173m</strain>
    </source>
</reference>
<name>A0AAD6TSP8_9AGAR</name>
<comment type="caution">
    <text evidence="2">The sequence shown here is derived from an EMBL/GenBank/DDBJ whole genome shotgun (WGS) entry which is preliminary data.</text>
</comment>
<protein>
    <submittedName>
        <fullName evidence="2">Uncharacterized protein</fullName>
    </submittedName>
</protein>